<sequence>MASLRSKSGCWTCREKKVRCGEERPQCHRCVRLGRFCDYTPRPRKPYTRRQRHARRPPPARDPEEGEKDEDQDEDERGPAHLEIEFPGLSSVDQQAVHCFRTTVSASIDTKDPEFSVPFVICRLGQTSPMLMHMICALGHQEIFYQCTEDSSGGPSSHAVEHYGASMRLLAQTLNLPSSDAPDLDAILATLWLMVLYEQKFGDGCALGLMTHLQGAASVLQSRLGNLRRLLEANFSDPEEKWHFSPFAGRMIVWLAFLDGGAAFVKLGGDFNRALGSAMVDLAENAIASRLRGFTAIHRYSASLFRSVWGPSYPQQQLLEDLENRNLFYLYGECGQMRFVLSQLENELLPPSSSSSSPSSIPLSPLVSGITTTSTEPRLDPLAVARTLHEISLRYSEIFEFASHLRLDLAHAGERRKFIMNIRFVVPLYHATVLWYFRITAHDKPFKFKERQRESFREIINLAYQAHADEGEKAMARIAWPLFIAGIEGDDPVHEEWVLKRFWHLRQHGENFSRAFRALSFIQEAQRAAGRRVPLPGCFDEGTLERFAI</sequence>
<dbReference type="Pfam" id="PF11951">
    <property type="entry name" value="Fungal_trans_2"/>
    <property type="match status" value="1"/>
</dbReference>
<keyword evidence="3" id="KW-0238">DNA-binding</keyword>
<dbReference type="PANTHER" id="PTHR37534:SF46">
    <property type="entry name" value="ZN(II)2CYS6 TRANSCRIPTION FACTOR (EUROFUNG)"/>
    <property type="match status" value="1"/>
</dbReference>
<dbReference type="STRING" id="1441469.A0A225BDW0"/>
<keyword evidence="4" id="KW-0804">Transcription</keyword>
<evidence type="ECO:0000256" key="1">
    <source>
        <dbReference type="ARBA" id="ARBA00004123"/>
    </source>
</evidence>
<dbReference type="AlphaFoldDB" id="A0A225BDW0"/>
<protein>
    <recommendedName>
        <fullName evidence="7">Zn(2)-C6 fungal-type domain-containing protein</fullName>
    </recommendedName>
</protein>
<gene>
    <name evidence="8" type="ORF">UA08_00515</name>
</gene>
<keyword evidence="9" id="KW-1185">Reference proteome</keyword>
<dbReference type="GO" id="GO:0003677">
    <property type="term" value="F:DNA binding"/>
    <property type="evidence" value="ECO:0007669"/>
    <property type="project" value="UniProtKB-KW"/>
</dbReference>
<dbReference type="GO" id="GO:0008270">
    <property type="term" value="F:zinc ion binding"/>
    <property type="evidence" value="ECO:0007669"/>
    <property type="project" value="InterPro"/>
</dbReference>
<proteinExistence type="predicted"/>
<dbReference type="InterPro" id="IPR021858">
    <property type="entry name" value="Fun_TF"/>
</dbReference>
<dbReference type="RefSeq" id="XP_020124328.1">
    <property type="nucleotide sequence ID" value="XM_020260330.1"/>
</dbReference>
<dbReference type="PANTHER" id="PTHR37534">
    <property type="entry name" value="TRANSCRIPTIONAL ACTIVATOR PROTEIN UGA3"/>
    <property type="match status" value="1"/>
</dbReference>
<dbReference type="CDD" id="cd00067">
    <property type="entry name" value="GAL4"/>
    <property type="match status" value="1"/>
</dbReference>
<keyword evidence="2" id="KW-0805">Transcription regulation</keyword>
<reference evidence="8 9" key="1">
    <citation type="submission" date="2015-06" db="EMBL/GenBank/DDBJ databases">
        <title>Talaromyces atroroseus IBT 11181 draft genome.</title>
        <authorList>
            <person name="Rasmussen K.B."/>
            <person name="Rasmussen S."/>
            <person name="Petersen B."/>
            <person name="Sicheritz-Ponten T."/>
            <person name="Mortensen U.H."/>
            <person name="Thrane U."/>
        </authorList>
    </citation>
    <scope>NUCLEOTIDE SEQUENCE [LARGE SCALE GENOMIC DNA]</scope>
    <source>
        <strain evidence="8 9">IBT 11181</strain>
    </source>
</reference>
<evidence type="ECO:0000256" key="6">
    <source>
        <dbReference type="SAM" id="MobiDB-lite"/>
    </source>
</evidence>
<comment type="subcellular location">
    <subcellularLocation>
        <location evidence="1">Nucleus</location>
    </subcellularLocation>
</comment>
<evidence type="ECO:0000256" key="2">
    <source>
        <dbReference type="ARBA" id="ARBA00023015"/>
    </source>
</evidence>
<feature type="region of interest" description="Disordered" evidence="6">
    <location>
        <begin position="37"/>
        <end position="77"/>
    </location>
</feature>
<feature type="compositionally biased region" description="Basic residues" evidence="6">
    <location>
        <begin position="42"/>
        <end position="58"/>
    </location>
</feature>
<dbReference type="GO" id="GO:0000981">
    <property type="term" value="F:DNA-binding transcription factor activity, RNA polymerase II-specific"/>
    <property type="evidence" value="ECO:0007669"/>
    <property type="project" value="InterPro"/>
</dbReference>
<dbReference type="PROSITE" id="PS50048">
    <property type="entry name" value="ZN2_CY6_FUNGAL_2"/>
    <property type="match status" value="1"/>
</dbReference>
<dbReference type="OrthoDB" id="4356994at2759"/>
<dbReference type="SMART" id="SM00066">
    <property type="entry name" value="GAL4"/>
    <property type="match status" value="1"/>
</dbReference>
<comment type="caution">
    <text evidence="8">The sequence shown here is derived from an EMBL/GenBank/DDBJ whole genome shotgun (WGS) entry which is preliminary data.</text>
</comment>
<dbReference type="Proteomes" id="UP000214365">
    <property type="component" value="Unassembled WGS sequence"/>
</dbReference>
<feature type="compositionally biased region" description="Acidic residues" evidence="6">
    <location>
        <begin position="64"/>
        <end position="76"/>
    </location>
</feature>
<evidence type="ECO:0000313" key="8">
    <source>
        <dbReference type="EMBL" id="OKL64207.1"/>
    </source>
</evidence>
<dbReference type="EMBL" id="LFMY01000001">
    <property type="protein sequence ID" value="OKL64207.1"/>
    <property type="molecule type" value="Genomic_DNA"/>
</dbReference>
<accession>A0A225BDW0</accession>
<organism evidence="8 9">
    <name type="scientific">Talaromyces atroroseus</name>
    <dbReference type="NCBI Taxonomy" id="1441469"/>
    <lineage>
        <taxon>Eukaryota</taxon>
        <taxon>Fungi</taxon>
        <taxon>Dikarya</taxon>
        <taxon>Ascomycota</taxon>
        <taxon>Pezizomycotina</taxon>
        <taxon>Eurotiomycetes</taxon>
        <taxon>Eurotiomycetidae</taxon>
        <taxon>Eurotiales</taxon>
        <taxon>Trichocomaceae</taxon>
        <taxon>Talaromyces</taxon>
        <taxon>Talaromyces sect. Trachyspermi</taxon>
    </lineage>
</organism>
<dbReference type="GeneID" id="31000270"/>
<dbReference type="SUPFAM" id="SSF57701">
    <property type="entry name" value="Zn2/Cys6 DNA-binding domain"/>
    <property type="match status" value="1"/>
</dbReference>
<dbReference type="InterPro" id="IPR036864">
    <property type="entry name" value="Zn2-C6_fun-type_DNA-bd_sf"/>
</dbReference>
<dbReference type="Pfam" id="PF00172">
    <property type="entry name" value="Zn_clus"/>
    <property type="match status" value="1"/>
</dbReference>
<feature type="domain" description="Zn(2)-C6 fungal-type" evidence="7">
    <location>
        <begin position="9"/>
        <end position="39"/>
    </location>
</feature>
<evidence type="ECO:0000256" key="3">
    <source>
        <dbReference type="ARBA" id="ARBA00023125"/>
    </source>
</evidence>
<dbReference type="GO" id="GO:0005634">
    <property type="term" value="C:nucleus"/>
    <property type="evidence" value="ECO:0007669"/>
    <property type="project" value="UniProtKB-SubCell"/>
</dbReference>
<evidence type="ECO:0000256" key="4">
    <source>
        <dbReference type="ARBA" id="ARBA00023163"/>
    </source>
</evidence>
<keyword evidence="5" id="KW-0539">Nucleus</keyword>
<evidence type="ECO:0000313" key="9">
    <source>
        <dbReference type="Proteomes" id="UP000214365"/>
    </source>
</evidence>
<name>A0A225BDW0_TALAT</name>
<dbReference type="Gene3D" id="4.10.240.10">
    <property type="entry name" value="Zn(2)-C6 fungal-type DNA-binding domain"/>
    <property type="match status" value="1"/>
</dbReference>
<evidence type="ECO:0000256" key="5">
    <source>
        <dbReference type="ARBA" id="ARBA00023242"/>
    </source>
</evidence>
<evidence type="ECO:0000259" key="7">
    <source>
        <dbReference type="PROSITE" id="PS50048"/>
    </source>
</evidence>
<dbReference type="PROSITE" id="PS00463">
    <property type="entry name" value="ZN2_CY6_FUNGAL_1"/>
    <property type="match status" value="1"/>
</dbReference>
<dbReference type="InterPro" id="IPR001138">
    <property type="entry name" value="Zn2Cys6_DnaBD"/>
</dbReference>